<dbReference type="AlphaFoldDB" id="A0A9Q9AS44"/>
<feature type="compositionally biased region" description="Polar residues" evidence="2">
    <location>
        <begin position="430"/>
        <end position="444"/>
    </location>
</feature>
<dbReference type="OrthoDB" id="3438382at2759"/>
<sequence>MASTNNRDPRLNAQKRPPSRSPDGSTSSAKRHAGPSQLSNTLTLDSPSGNGIAPTASMSPTRVESSTSAVEKFFEATIQAADLRIQLRSAQTESNKADREFQALQDKFDRFPAIKEQKTTARTRASEKVGRIQQRINDQMPEQRHILSSLASLLDQSNVNTAIGQEVHGLKLQLSQFQGVRTSLSSLESRMDALKNGAKGLTQSDSTAALEPRLKTLENQPQTAPAGAHGLQEKLKELETRLRSSNAKATSDVTSRIVKLETALSNAAEATTSLRKQMEITSPAARHAEDSSRLTIIESRIRQMEDDSVSDRDQIIEHVDQEVATLRGVVDSTLQASKTALKKDVSDELNVTKNGLRAEVSDELLAIKSQFAEASKIQNQNAAAINDCLERMQKLEAADDLTSRSALSSLQQTMKDLQEKLQKLEDEKLSSATRSTPAGNSSVWQPVLPDNEDELSDGAQPNGIGAAGGSANMISRLREEVEMLKGVTTQHTRVINNLTTDEIVRQMVDQMSAMYPEARNFQTAANDLRLKVSSAHELLGTLNEHIKRTVGDVSELAQRIPELQATLGEEVRKLQVDIAGLARRTEQHDSALDESQTRLQTMDRLAAANKILLEGAQATKEKLKTVASLQEQLLRLRELYVKSSDKSNESDSGTQHGGIV</sequence>
<gene>
    <name evidence="3" type="ORF">Slin15195_G030550</name>
</gene>
<dbReference type="Proteomes" id="UP001056384">
    <property type="component" value="Chromosome 2"/>
</dbReference>
<keyword evidence="1" id="KW-0175">Coiled coil</keyword>
<evidence type="ECO:0000313" key="4">
    <source>
        <dbReference type="Proteomes" id="UP001056384"/>
    </source>
</evidence>
<feature type="region of interest" description="Disordered" evidence="2">
    <location>
        <begin position="427"/>
        <end position="456"/>
    </location>
</feature>
<evidence type="ECO:0000256" key="2">
    <source>
        <dbReference type="SAM" id="MobiDB-lite"/>
    </source>
</evidence>
<protein>
    <submittedName>
        <fullName evidence="3">Uncharacterized protein</fullName>
    </submittedName>
</protein>
<organism evidence="3 4">
    <name type="scientific">Septoria linicola</name>
    <dbReference type="NCBI Taxonomy" id="215465"/>
    <lineage>
        <taxon>Eukaryota</taxon>
        <taxon>Fungi</taxon>
        <taxon>Dikarya</taxon>
        <taxon>Ascomycota</taxon>
        <taxon>Pezizomycotina</taxon>
        <taxon>Dothideomycetes</taxon>
        <taxon>Dothideomycetidae</taxon>
        <taxon>Mycosphaerellales</taxon>
        <taxon>Mycosphaerellaceae</taxon>
        <taxon>Septoria</taxon>
    </lineage>
</organism>
<proteinExistence type="predicted"/>
<feature type="region of interest" description="Disordered" evidence="2">
    <location>
        <begin position="1"/>
        <end position="64"/>
    </location>
</feature>
<reference evidence="3" key="1">
    <citation type="submission" date="2022-06" db="EMBL/GenBank/DDBJ databases">
        <title>Complete genome sequences of two strains of the flax pathogen Septoria linicola.</title>
        <authorList>
            <person name="Lapalu N."/>
            <person name="Simon A."/>
            <person name="Demenou B."/>
            <person name="Paumier D."/>
            <person name="Guillot M.-P."/>
            <person name="Gout L."/>
            <person name="Valade R."/>
        </authorList>
    </citation>
    <scope>NUCLEOTIDE SEQUENCE</scope>
    <source>
        <strain evidence="3">SE15195</strain>
    </source>
</reference>
<evidence type="ECO:0000313" key="3">
    <source>
        <dbReference type="EMBL" id="USW49736.1"/>
    </source>
</evidence>
<name>A0A9Q9AS44_9PEZI</name>
<feature type="compositionally biased region" description="Polar residues" evidence="2">
    <location>
        <begin position="36"/>
        <end position="49"/>
    </location>
</feature>
<feature type="coiled-coil region" evidence="1">
    <location>
        <begin position="80"/>
        <end position="107"/>
    </location>
</feature>
<evidence type="ECO:0000256" key="1">
    <source>
        <dbReference type="SAM" id="Coils"/>
    </source>
</evidence>
<keyword evidence="4" id="KW-1185">Reference proteome</keyword>
<accession>A0A9Q9AS44</accession>
<dbReference type="EMBL" id="CP099419">
    <property type="protein sequence ID" value="USW49736.1"/>
    <property type="molecule type" value="Genomic_DNA"/>
</dbReference>